<dbReference type="Gene3D" id="3.10.450.50">
    <property type="match status" value="1"/>
</dbReference>
<dbReference type="EMBL" id="QOHO01000056">
    <property type="protein sequence ID" value="RFZ77663.1"/>
    <property type="molecule type" value="Genomic_DNA"/>
</dbReference>
<dbReference type="SUPFAM" id="SSF54427">
    <property type="entry name" value="NTF2-like"/>
    <property type="match status" value="1"/>
</dbReference>
<evidence type="ECO:0000259" key="1">
    <source>
        <dbReference type="Pfam" id="PF12680"/>
    </source>
</evidence>
<reference evidence="2 3" key="1">
    <citation type="submission" date="2018-07" db="EMBL/GenBank/DDBJ databases">
        <title>New species, Clostridium PI-S10-A1B.</title>
        <authorList>
            <person name="Krishna G."/>
            <person name="Summeta K."/>
            <person name="Shikha S."/>
            <person name="Prabhu P.B."/>
            <person name="Suresh K."/>
        </authorList>
    </citation>
    <scope>NUCLEOTIDE SEQUENCE [LARGE SCALE GENOMIC DNA]</scope>
    <source>
        <strain evidence="2 3">PI-S10-A1B</strain>
    </source>
</reference>
<dbReference type="Pfam" id="PF12680">
    <property type="entry name" value="SnoaL_2"/>
    <property type="match status" value="1"/>
</dbReference>
<evidence type="ECO:0000313" key="2">
    <source>
        <dbReference type="EMBL" id="RFZ77663.1"/>
    </source>
</evidence>
<sequence>MIPIQSREKTIRHWFDMWLQKQDLGIADIFSYDAIYIESWGPKYKGSEQIKHWFTEWNNRGSVLVWNVKQFFHKEDQTLVEWYFKNTMVDGRIEEFDGISLIQWTQGEKICFLKEFGCNINNYNPYQNSPTPQFKDQNTIWF</sequence>
<name>A0A3E2N9I4_9FIRM</name>
<proteinExistence type="predicted"/>
<dbReference type="OrthoDB" id="4203328at2"/>
<dbReference type="InterPro" id="IPR032710">
    <property type="entry name" value="NTF2-like_dom_sf"/>
</dbReference>
<comment type="caution">
    <text evidence="2">The sequence shown here is derived from an EMBL/GenBank/DDBJ whole genome shotgun (WGS) entry which is preliminary data.</text>
</comment>
<dbReference type="AlphaFoldDB" id="A0A3E2N9I4"/>
<dbReference type="InterPro" id="IPR037401">
    <property type="entry name" value="SnoaL-like"/>
</dbReference>
<feature type="domain" description="SnoaL-like" evidence="1">
    <location>
        <begin position="11"/>
        <end position="110"/>
    </location>
</feature>
<gene>
    <name evidence="2" type="ORF">DS742_17205</name>
</gene>
<dbReference type="Proteomes" id="UP000260680">
    <property type="component" value="Unassembled WGS sequence"/>
</dbReference>
<organism evidence="2 3">
    <name type="scientific">Lacrimispora amygdalina</name>
    <dbReference type="NCBI Taxonomy" id="253257"/>
    <lineage>
        <taxon>Bacteria</taxon>
        <taxon>Bacillati</taxon>
        <taxon>Bacillota</taxon>
        <taxon>Clostridia</taxon>
        <taxon>Lachnospirales</taxon>
        <taxon>Lachnospiraceae</taxon>
        <taxon>Lacrimispora</taxon>
    </lineage>
</organism>
<accession>A0A3E2N9I4</accession>
<protein>
    <submittedName>
        <fullName evidence="2">Nuclear transport factor 2 family protein</fullName>
    </submittedName>
</protein>
<evidence type="ECO:0000313" key="3">
    <source>
        <dbReference type="Proteomes" id="UP000260680"/>
    </source>
</evidence>